<dbReference type="AlphaFoldDB" id="A0A4P8WNS1"/>
<gene>
    <name evidence="2" type="ORF">FEJ81_17745</name>
</gene>
<dbReference type="RefSeq" id="WP_138246541.1">
    <property type="nucleotide sequence ID" value="NZ_CP040330.1"/>
</dbReference>
<feature type="region of interest" description="Disordered" evidence="1">
    <location>
        <begin position="24"/>
        <end position="62"/>
    </location>
</feature>
<feature type="compositionally biased region" description="Polar residues" evidence="1">
    <location>
        <begin position="33"/>
        <end position="54"/>
    </location>
</feature>
<dbReference type="EMBL" id="CP040330">
    <property type="protein sequence ID" value="QCS44093.1"/>
    <property type="molecule type" value="Genomic_DNA"/>
</dbReference>
<dbReference type="PROSITE" id="PS51257">
    <property type="entry name" value="PROKAR_LIPOPROTEIN"/>
    <property type="match status" value="1"/>
</dbReference>
<name>A0A4P8WNS1_9EURY</name>
<accession>A0A4P8WNS1</accession>
<reference evidence="3" key="1">
    <citation type="submission" date="2019-05" db="EMBL/GenBank/DDBJ databases">
        <title>Genome sequence and methylation pattern of the halophilic Archaeon Natrinema versiforme BOL5-4.</title>
        <authorList>
            <person name="DasSarma P."/>
            <person name="Anton B.P."/>
            <person name="DasSarma S.L."/>
            <person name="Martinez F.L."/>
            <person name="Guzman D."/>
            <person name="Roberts R.J."/>
            <person name="DasSarma S."/>
        </authorList>
    </citation>
    <scope>NUCLEOTIDE SEQUENCE [LARGE SCALE GENOMIC DNA]</scope>
    <source>
        <strain evidence="3">BOL5-4</strain>
    </source>
</reference>
<dbReference type="Proteomes" id="UP000302218">
    <property type="component" value="Chromosome"/>
</dbReference>
<evidence type="ECO:0000313" key="3">
    <source>
        <dbReference type="Proteomes" id="UP000302218"/>
    </source>
</evidence>
<organism evidence="2 3">
    <name type="scientific">Natrinema versiforme</name>
    <dbReference type="NCBI Taxonomy" id="88724"/>
    <lineage>
        <taxon>Archaea</taxon>
        <taxon>Methanobacteriati</taxon>
        <taxon>Methanobacteriota</taxon>
        <taxon>Stenosarchaea group</taxon>
        <taxon>Halobacteria</taxon>
        <taxon>Halobacteriales</taxon>
        <taxon>Natrialbaceae</taxon>
        <taxon>Natrinema</taxon>
    </lineage>
</organism>
<sequence>MASRREILGGTGVLTASVVAGCLDELENDSEDGNTNPSEQETSYTERLQDQTTDGPKKHEEISSLYESGDRSYTSGFVAYMDAVRWYNAEEFSRAQVELVTTTSDLESAEDDFSEALDIAMDIDHAAAISILEEAKETSSAYRQAAELLNEAAELAGEGSFAAADSKSDKSNAALEDVEMGIEDQEVIDSALDLD</sequence>
<evidence type="ECO:0000256" key="1">
    <source>
        <dbReference type="SAM" id="MobiDB-lite"/>
    </source>
</evidence>
<evidence type="ECO:0000313" key="2">
    <source>
        <dbReference type="EMBL" id="QCS44093.1"/>
    </source>
</evidence>
<proteinExistence type="predicted"/>
<dbReference type="GeneID" id="40267157"/>
<protein>
    <submittedName>
        <fullName evidence="2">Uncharacterized protein</fullName>
    </submittedName>
</protein>
<dbReference type="KEGG" id="nvr:FEJ81_17745"/>